<dbReference type="InterPro" id="IPR045021">
    <property type="entry name" value="PSI1/2/3"/>
</dbReference>
<feature type="domain" description="DUF668" evidence="2">
    <location>
        <begin position="337"/>
        <end position="422"/>
    </location>
</feature>
<dbReference type="InterPro" id="IPR007700">
    <property type="entry name" value="DUF668"/>
</dbReference>
<dbReference type="PANTHER" id="PTHR31730">
    <property type="entry name" value="OS01G0873900 PROTEIN"/>
    <property type="match status" value="1"/>
</dbReference>
<accession>A0AAD3S2K2</accession>
<feature type="region of interest" description="Disordered" evidence="1">
    <location>
        <begin position="1"/>
        <end position="63"/>
    </location>
</feature>
<evidence type="ECO:0000256" key="1">
    <source>
        <dbReference type="SAM" id="MobiDB-lite"/>
    </source>
</evidence>
<reference evidence="4" key="1">
    <citation type="submission" date="2023-05" db="EMBL/GenBank/DDBJ databases">
        <title>Nepenthes gracilis genome sequencing.</title>
        <authorList>
            <person name="Fukushima K."/>
        </authorList>
    </citation>
    <scope>NUCLEOTIDE SEQUENCE</scope>
    <source>
        <strain evidence="4">SING2019-196</strain>
    </source>
</reference>
<dbReference type="Proteomes" id="UP001279734">
    <property type="component" value="Unassembled WGS sequence"/>
</dbReference>
<dbReference type="EMBL" id="BSYO01000004">
    <property type="protein sequence ID" value="GMH03273.1"/>
    <property type="molecule type" value="Genomic_DNA"/>
</dbReference>
<feature type="domain" description="DUF3475" evidence="3">
    <location>
        <begin position="117"/>
        <end position="173"/>
    </location>
</feature>
<proteinExistence type="predicted"/>
<evidence type="ECO:0000259" key="3">
    <source>
        <dbReference type="Pfam" id="PF11961"/>
    </source>
</evidence>
<feature type="compositionally biased region" description="Polar residues" evidence="1">
    <location>
        <begin position="47"/>
        <end position="63"/>
    </location>
</feature>
<feature type="compositionally biased region" description="Basic and acidic residues" evidence="1">
    <location>
        <begin position="13"/>
        <end position="29"/>
    </location>
</feature>
<evidence type="ECO:0000259" key="2">
    <source>
        <dbReference type="Pfam" id="PF05003"/>
    </source>
</evidence>
<evidence type="ECO:0000313" key="5">
    <source>
        <dbReference type="Proteomes" id="UP001279734"/>
    </source>
</evidence>
<dbReference type="PANTHER" id="PTHR31730:SF18">
    <property type="entry name" value="PROTEIN PSK SIMULATOR 2"/>
    <property type="match status" value="1"/>
</dbReference>
<organism evidence="4 5">
    <name type="scientific">Nepenthes gracilis</name>
    <name type="common">Slender pitcher plant</name>
    <dbReference type="NCBI Taxonomy" id="150966"/>
    <lineage>
        <taxon>Eukaryota</taxon>
        <taxon>Viridiplantae</taxon>
        <taxon>Streptophyta</taxon>
        <taxon>Embryophyta</taxon>
        <taxon>Tracheophyta</taxon>
        <taxon>Spermatophyta</taxon>
        <taxon>Magnoliopsida</taxon>
        <taxon>eudicotyledons</taxon>
        <taxon>Gunneridae</taxon>
        <taxon>Pentapetalae</taxon>
        <taxon>Caryophyllales</taxon>
        <taxon>Nepenthaceae</taxon>
        <taxon>Nepenthes</taxon>
    </lineage>
</organism>
<dbReference type="Pfam" id="PF05003">
    <property type="entry name" value="DUF668"/>
    <property type="match status" value="1"/>
</dbReference>
<sequence length="590" mass="66203">MGGVCSAGAMKKSSQDSELKEKKLKDVRTVRSLGKRKKKASYYSKSPQNFGSGELRSSSSTPSNFGDAKKSSFLGKAGFAGLEKAVEVLDTIGSGMTNLNSGGFTSGLTAKGNKISVLAFEVANTITKAAILFQSLSAENVWLIKEEISRSEAVQHLVSTDMKVLLSIAAADKREELHAFSREVVRFGDLCKDPQWHSLDRFFTKLDSENVAQKPSREEAELKMRELTTLAHCTAELYHELNTLDRFQHDYQQKLEEVKSLNLPRKGESTMMFQTELKHQKKLVWSLKKKSLWSKKLEEVIEKLVDIVFFIHHEISEAYGPIGETKAHEESDNGSERLGVAGLALHYANMINQIDNIASRPTCLPPNIRDSLYHGLPASVKTALRSSLRRRGEREELAVPEIKAEMEKILQWLVPMAANTARMHQGFGWVGEWANTSHEFSGTTAAHGTVIRLQTLYHADKAKTDAHLLDLVTMLHRLIRAAKQRDYGYKPLLLQPPAMKRLLSPDDGRNTLIRAELSEEERNLLERVSNGRLAPGISKSQEFFRSQWREKEARVSSRSMGRLSCLDRSQTGDYLGLTDQLETPLLELHL</sequence>
<dbReference type="InterPro" id="IPR021864">
    <property type="entry name" value="DUF3475"/>
</dbReference>
<dbReference type="Pfam" id="PF11961">
    <property type="entry name" value="DUF3475"/>
    <property type="match status" value="1"/>
</dbReference>
<gene>
    <name evidence="4" type="ORF">Nepgr_005112</name>
</gene>
<keyword evidence="5" id="KW-1185">Reference proteome</keyword>
<name>A0AAD3S2K2_NEPGR</name>
<evidence type="ECO:0000313" key="4">
    <source>
        <dbReference type="EMBL" id="GMH03273.1"/>
    </source>
</evidence>
<comment type="caution">
    <text evidence="4">The sequence shown here is derived from an EMBL/GenBank/DDBJ whole genome shotgun (WGS) entry which is preliminary data.</text>
</comment>
<dbReference type="AlphaFoldDB" id="A0AAD3S2K2"/>
<protein>
    <submittedName>
        <fullName evidence="4">Uncharacterized protein</fullName>
    </submittedName>
</protein>
<dbReference type="GO" id="GO:0045927">
    <property type="term" value="P:positive regulation of growth"/>
    <property type="evidence" value="ECO:0007669"/>
    <property type="project" value="InterPro"/>
</dbReference>